<feature type="domain" description="F-box" evidence="1">
    <location>
        <begin position="24"/>
        <end position="55"/>
    </location>
</feature>
<accession>A0A8J2JV41</accession>
<protein>
    <recommendedName>
        <fullName evidence="1">F-box domain-containing protein</fullName>
    </recommendedName>
</protein>
<evidence type="ECO:0000259" key="1">
    <source>
        <dbReference type="Pfam" id="PF00646"/>
    </source>
</evidence>
<dbReference type="Proteomes" id="UP000708208">
    <property type="component" value="Unassembled WGS sequence"/>
</dbReference>
<dbReference type="EMBL" id="CAJVCH010110763">
    <property type="protein sequence ID" value="CAG7724538.1"/>
    <property type="molecule type" value="Genomic_DNA"/>
</dbReference>
<organism evidence="2 3">
    <name type="scientific">Allacma fusca</name>
    <dbReference type="NCBI Taxonomy" id="39272"/>
    <lineage>
        <taxon>Eukaryota</taxon>
        <taxon>Metazoa</taxon>
        <taxon>Ecdysozoa</taxon>
        <taxon>Arthropoda</taxon>
        <taxon>Hexapoda</taxon>
        <taxon>Collembola</taxon>
        <taxon>Symphypleona</taxon>
        <taxon>Sminthuridae</taxon>
        <taxon>Allacma</taxon>
    </lineage>
</organism>
<dbReference type="Pfam" id="PF00646">
    <property type="entry name" value="F-box"/>
    <property type="match status" value="1"/>
</dbReference>
<dbReference type="AlphaFoldDB" id="A0A8J2JV41"/>
<sequence>MDCLEEEFEMSVTDVAMSIQLIAETIFGHLSFFDVQNCALVSKTWNFHARNFCKYEAVITESDSCSQLSELNNLLETSVNVPFDVYLFKVSSCPTVACIQTILSEVSFNLKKLNLFVFPTSITSLKQFVNVSVEKCDWLRNLKSISIPSFEGEDRMSVSNLREILVAAPNLQILRGSVSPAYLEVILENNKAAIVTDFDFDPNATQFLKSSQCFARSAPSLEKLRIGTVSEIVEIHIPVELIEVMKLLLLASYTTLKELRIDHFNLFLYTRLGIPPLKQVNKMSITYEDVGQGIVNLRRVDFGLLFPCLETVEIRYDDLSNIDVQIPGDFQRLVCNTVKFFKLSVGNRELNLNPVDNFSKIFPNVEHFYCSSCLDLRDICIYLWTAWSSLESITFTDLASHHIPNLDWLFCGIFEAEAIHLLKFNGQLKDYNLVPSFPSILNCRKLKKLRVEIKHFGRDCEVNRFFPSFLSKTTGHLIFSRLPELQVEINFRTCCRQVPCGYSLDHLKSFAKIGEFEDPETLVILKTFQSQAEVRPTVLLTRTLWLYTPVFERLKSCKQWNSWRISSPPSLLGRS</sequence>
<dbReference type="InterPro" id="IPR001810">
    <property type="entry name" value="F-box_dom"/>
</dbReference>
<comment type="caution">
    <text evidence="2">The sequence shown here is derived from an EMBL/GenBank/DDBJ whole genome shotgun (WGS) entry which is preliminary data.</text>
</comment>
<gene>
    <name evidence="2" type="ORF">AFUS01_LOCUS13552</name>
</gene>
<name>A0A8J2JV41_9HEXA</name>
<keyword evidence="3" id="KW-1185">Reference proteome</keyword>
<evidence type="ECO:0000313" key="2">
    <source>
        <dbReference type="EMBL" id="CAG7724538.1"/>
    </source>
</evidence>
<reference evidence="2" key="1">
    <citation type="submission" date="2021-06" db="EMBL/GenBank/DDBJ databases">
        <authorList>
            <person name="Hodson N. C."/>
            <person name="Mongue J. A."/>
            <person name="Jaron S. K."/>
        </authorList>
    </citation>
    <scope>NUCLEOTIDE SEQUENCE</scope>
</reference>
<proteinExistence type="predicted"/>
<evidence type="ECO:0000313" key="3">
    <source>
        <dbReference type="Proteomes" id="UP000708208"/>
    </source>
</evidence>